<dbReference type="InterPro" id="IPR036770">
    <property type="entry name" value="Ankyrin_rpt-contain_sf"/>
</dbReference>
<evidence type="ECO:0000256" key="7">
    <source>
        <dbReference type="ARBA" id="ARBA00022833"/>
    </source>
</evidence>
<dbReference type="PROSITE" id="PS50003">
    <property type="entry name" value="PH_DOMAIN"/>
    <property type="match status" value="1"/>
</dbReference>
<dbReference type="Ensembl" id="ENSAPLT00020005316.1">
    <property type="protein sequence ID" value="ENSAPLP00020004929.1"/>
    <property type="gene ID" value="ENSAPLG00020003077.1"/>
</dbReference>
<dbReference type="SUPFAM" id="SSF57889">
    <property type="entry name" value="Cysteine-rich domain"/>
    <property type="match status" value="1"/>
</dbReference>
<evidence type="ECO:0000259" key="12">
    <source>
        <dbReference type="PROSITE" id="PS50081"/>
    </source>
</evidence>
<dbReference type="GO" id="GO:0015629">
    <property type="term" value="C:actin cytoskeleton"/>
    <property type="evidence" value="ECO:0007669"/>
    <property type="project" value="TreeGrafter"/>
</dbReference>
<feature type="compositionally biased region" description="Polar residues" evidence="9">
    <location>
        <begin position="624"/>
        <end position="633"/>
    </location>
</feature>
<dbReference type="Gene3D" id="3.30.60.20">
    <property type="match status" value="1"/>
</dbReference>
<evidence type="ECO:0000256" key="6">
    <source>
        <dbReference type="ARBA" id="ARBA00022771"/>
    </source>
</evidence>
<dbReference type="InterPro" id="IPR046349">
    <property type="entry name" value="C1-like_sf"/>
</dbReference>
<accession>A0A8B9R0X4</accession>
<dbReference type="GO" id="GO:0005078">
    <property type="term" value="F:MAP-kinase scaffold activity"/>
    <property type="evidence" value="ECO:0007669"/>
    <property type="project" value="TreeGrafter"/>
</dbReference>
<evidence type="ECO:0000256" key="5">
    <source>
        <dbReference type="ARBA" id="ARBA00022723"/>
    </source>
</evidence>
<dbReference type="InterPro" id="IPR035899">
    <property type="entry name" value="DBL_dom_sf"/>
</dbReference>
<feature type="compositionally biased region" description="Polar residues" evidence="9">
    <location>
        <begin position="1038"/>
        <end position="1047"/>
    </location>
</feature>
<evidence type="ECO:0000313" key="13">
    <source>
        <dbReference type="Ensembl" id="ENSAPLP00020004929.1"/>
    </source>
</evidence>
<dbReference type="InterPro" id="IPR011993">
    <property type="entry name" value="PH-like_dom_sf"/>
</dbReference>
<name>A0A8B9R0X4_ANAPL</name>
<dbReference type="GO" id="GO:0005737">
    <property type="term" value="C:cytoplasm"/>
    <property type="evidence" value="ECO:0007669"/>
    <property type="project" value="UniProtKB-SubCell"/>
</dbReference>
<dbReference type="Pfam" id="PF17838">
    <property type="entry name" value="PH_16"/>
    <property type="match status" value="1"/>
</dbReference>
<feature type="compositionally biased region" description="Basic and acidic residues" evidence="9">
    <location>
        <begin position="689"/>
        <end position="702"/>
    </location>
</feature>
<dbReference type="PANTHER" id="PTHR13944:SF18">
    <property type="entry name" value="A-KINASE ANCHOR PROTEIN 13"/>
    <property type="match status" value="1"/>
</dbReference>
<feature type="compositionally biased region" description="Basic and acidic residues" evidence="9">
    <location>
        <begin position="585"/>
        <end position="594"/>
    </location>
</feature>
<evidence type="ECO:0000259" key="11">
    <source>
        <dbReference type="PROSITE" id="PS50010"/>
    </source>
</evidence>
<dbReference type="Pfam" id="PF00621">
    <property type="entry name" value="RhoGEF"/>
    <property type="match status" value="1"/>
</dbReference>
<feature type="compositionally biased region" description="Polar residues" evidence="9">
    <location>
        <begin position="570"/>
        <end position="581"/>
    </location>
</feature>
<feature type="region of interest" description="Disordered" evidence="9">
    <location>
        <begin position="2076"/>
        <end position="2184"/>
    </location>
</feature>
<reference evidence="13" key="2">
    <citation type="submission" date="2025-08" db="UniProtKB">
        <authorList>
            <consortium name="Ensembl"/>
        </authorList>
    </citation>
    <scope>IDENTIFICATION</scope>
</reference>
<dbReference type="InterPro" id="IPR051632">
    <property type="entry name" value="Rho_GEF"/>
</dbReference>
<feature type="compositionally biased region" description="Basic and acidic residues" evidence="9">
    <location>
        <begin position="486"/>
        <end position="508"/>
    </location>
</feature>
<dbReference type="SMART" id="SM00325">
    <property type="entry name" value="RhoGEF"/>
    <property type="match status" value="1"/>
</dbReference>
<protein>
    <submittedName>
        <fullName evidence="13">A-kinase anchoring protein 13</fullName>
    </submittedName>
</protein>
<feature type="compositionally biased region" description="Low complexity" evidence="9">
    <location>
        <begin position="704"/>
        <end position="718"/>
    </location>
</feature>
<feature type="region of interest" description="Disordered" evidence="9">
    <location>
        <begin position="955"/>
        <end position="1074"/>
    </location>
</feature>
<feature type="region of interest" description="Disordered" evidence="9">
    <location>
        <begin position="282"/>
        <end position="396"/>
    </location>
</feature>
<dbReference type="InterPro" id="IPR000219">
    <property type="entry name" value="DH_dom"/>
</dbReference>
<feature type="compositionally biased region" description="Polar residues" evidence="9">
    <location>
        <begin position="971"/>
        <end position="988"/>
    </location>
</feature>
<dbReference type="SUPFAM" id="SSF50729">
    <property type="entry name" value="PH domain-like"/>
    <property type="match status" value="1"/>
</dbReference>
<feature type="compositionally biased region" description="Basic and acidic residues" evidence="9">
    <location>
        <begin position="1972"/>
        <end position="1989"/>
    </location>
</feature>
<keyword evidence="8" id="KW-0175">Coiled coil</keyword>
<sequence length="2184" mass="238912">MKLSKNIYLMYRPNKGDSVITVQLTEEDKVEDDVVFYLVFTGSTVQHCTSTRKINPGSLETISPGHDCCETVKVVLCASKEGHPILVVAEESFQFIQDEAYDAAQFLATCAGNQQALIFTRFLDRSRPPAADVDFLDEKVALAFRHLKLPAEWNVLGADQSLNENIPRETLMHFAVRLGLLRLTWFLLQQPGGRGALSIHNNEGATPVSLALERGYQKLHQLLTEEEAREPDSWSTLSHTVHAGEYCVKHHRRLDVYLLTAETKEGTKASLESDIRQLQLHMQSGHPTTSSQSLEEMAGEGREENPSDVIHLNSGQLSDQAHQEDKSPNGSLGAVSDGPNGLLSLGDAESPACSCESKNTVTLGEKEEEGPGSAEGSGAVSDENGCTASPHAGVNGAVNLPSCGNTDEEAGMTSAGVVLDQAGLCSKDSTHQEAPAAEERAAESAVPGLQTAGEAPASPTGTDVAMGQTECRNCTGAADRAPGHQQVEDRMAETVKRRTVNPEERLAAEEEPASAAQPLLDGFNGSDCTGEEDANVGVVAACASTNTGIGTGGVSVDLCKSGDNKETGAGSRTDQVTTGLLESQGDARVEERQDGTASTATTLPAVNGTKAPACSPEPGLVLESQGSATSGEQEGQVEVDSMDGKSSSPSLEDSLETDGPENGDGAGANQGSAEPVHGQGSSEVAESAGEAREGGEAQKEESVGTDTSSSGDGGSVDSANGAQEVASCCPSVDQTAVKDAMGDSSKLDAAQVGEQEPGSLPLEDARACLVEQEPPQDGEEAAESPPGQEGMSSEVKSLSPHLDAEHPTGDAAAALPGQEAALRGNDPGLSPCAKGADCAEDNFVGTPSVIHNEESKQKQEVAAAAEANSIYKAAFCFKSLNLLSVCRLDILILQNTSDCNSFCFASLECENFLEDGLSSVCASSQGVLKRESGSESDLFPLPGDGMEDLVFGKQPEEEQSACDVTSSSSSADDTISLERNSSLGSDTSLPFPPAVSFMQPKDRRSLDGSCTSMAAPEGGEGEPAGLGEKDEELDSITDVPTPSSVLRNSMRPLSPFRRHSWGPGKNATNEAEINQRSYSLEGLAGDAGESKKPSANLEAASLSSKDLRRSPLASNQCGSLVLLTEELEQGEIRDYDRQMHPTSQPQGFNFCTSSVSSPLTKSVSLMSISKPALDSDISEESSSVPSGKSATKVSRTFSYLKNKMSSSKKSKKEKDKKLLNGHLFTATSVVAQATCYHCMKPFNKDSYYCANCNAIVHKGCKESFASCAKVKMKVRDIIYSTTLKKKKERPRSAILAPDENTVTSIFNNRRSQQTTALSKSVSIQNIAGVGNDDSLIHTWKFLSQSTDSLHKISRVNESMESLVDEGADMNEGQLMGDLELDSKLLEAESWSQVVDSKFLQQQNKDVVKRQDVIYELMQTEMHHVRTLKIMNDVYSAGMLKELQYDQQIVDKIFPCLENLLHIHSHFFQRILERKKESLADKSEKNFVIKRIGDILVNQFSGENAERMKKTYGKFCGHHNEAVNNFKDLYSKDKRFQAFVKKKMSSSLVRRLGISECILLVTQRITKYPVLLQRILQYTKENEVEHEDLTQSLNLVKDVIAAVNSKVSNYEKKTRLDEIYNRTDSKSIMRMKSGQMFAREDLRHRKLIRDGPVSLKNAAGRLKGKSADQKSTVISLKKLIVREVAHEEKGLFLISMGVKDPEMVEVHASSKEERNGWKEIIQDTIYTMDKDEDEGVPCESEFEKKVSDTRVRALKEQLHQKDKQILVLLEEKTKIFRDMADTSAQEDMPGSRLLFRANTEEAPKGEAIMKTAINEVELLQDLVNRSLGCALGQQVSTTIDQEGVGPISLPRRAETFGGFDSHQMNASKCGVKDEGDDAQDLRRTESDSILKKVSLDLSVCYHSEFKRVTIQDLKNGVVLQQDTYIEDQKLALSERALTRSFFRPTSLLEQEKQRNLEKQRQEFANLKKQQAQHQEEKRRKEKEWEARENQLTEQEAQLAQREEQVQRGWQDLEREREELQVKKAAYQLDLERLRTAQKQLERDKAQLKRDMERLPQTWLETDHNQVSNTHEKLARVSSQSSIEDFSKQKSPSLPKQGHFDAELSVSPKRNSLSRTHKEKSTFHLLSTTNQTNKAAEEQPQMPTRLFSLSKPKEKKDKKKKGRGHRSQQSDSHSSEAPPEGEEIFC</sequence>
<keyword evidence="2" id="KW-0963">Cytoplasm</keyword>
<feature type="compositionally biased region" description="Polar residues" evidence="9">
    <location>
        <begin position="282"/>
        <end position="294"/>
    </location>
</feature>
<dbReference type="GO" id="GO:0035023">
    <property type="term" value="P:regulation of Rho protein signal transduction"/>
    <property type="evidence" value="ECO:0007669"/>
    <property type="project" value="TreeGrafter"/>
</dbReference>
<evidence type="ECO:0000256" key="9">
    <source>
        <dbReference type="SAM" id="MobiDB-lite"/>
    </source>
</evidence>
<dbReference type="GO" id="GO:0005085">
    <property type="term" value="F:guanyl-nucleotide exchange factor activity"/>
    <property type="evidence" value="ECO:0007669"/>
    <property type="project" value="UniProtKB-KW"/>
</dbReference>
<dbReference type="InterPro" id="IPR041020">
    <property type="entry name" value="PH_16"/>
</dbReference>
<dbReference type="SUPFAM" id="SSF48065">
    <property type="entry name" value="DBL homology domain (DH-domain)"/>
    <property type="match status" value="1"/>
</dbReference>
<dbReference type="Proteomes" id="UP000694400">
    <property type="component" value="Chromosome 12"/>
</dbReference>
<feature type="region of interest" description="Disordered" evidence="9">
    <location>
        <begin position="428"/>
        <end position="520"/>
    </location>
</feature>
<dbReference type="GO" id="GO:0071875">
    <property type="term" value="P:adrenergic receptor signaling pathway"/>
    <property type="evidence" value="ECO:0007669"/>
    <property type="project" value="TreeGrafter"/>
</dbReference>
<evidence type="ECO:0000259" key="10">
    <source>
        <dbReference type="PROSITE" id="PS50003"/>
    </source>
</evidence>
<dbReference type="FunFam" id="1.20.900.10:FF:000004">
    <property type="entry name" value="Rho guanine nucleotide exchange factor 2"/>
    <property type="match status" value="1"/>
</dbReference>
<feature type="compositionally biased region" description="Polar residues" evidence="9">
    <location>
        <begin position="2122"/>
        <end position="2132"/>
    </location>
</feature>
<feature type="compositionally biased region" description="Polar residues" evidence="9">
    <location>
        <begin position="2076"/>
        <end position="2092"/>
    </location>
</feature>
<feature type="domain" description="DH" evidence="11">
    <location>
        <begin position="1408"/>
        <end position="1605"/>
    </location>
</feature>
<dbReference type="PROSITE" id="PS50081">
    <property type="entry name" value="ZF_DAG_PE_2"/>
    <property type="match status" value="1"/>
</dbReference>
<proteinExistence type="predicted"/>
<dbReference type="SUPFAM" id="SSF48403">
    <property type="entry name" value="Ankyrin repeat"/>
    <property type="match status" value="1"/>
</dbReference>
<evidence type="ECO:0000256" key="3">
    <source>
        <dbReference type="ARBA" id="ARBA00022553"/>
    </source>
</evidence>
<feature type="domain" description="Phorbol-ester/DAG-type" evidence="12">
    <location>
        <begin position="1221"/>
        <end position="1267"/>
    </location>
</feature>
<evidence type="ECO:0000256" key="1">
    <source>
        <dbReference type="ARBA" id="ARBA00004496"/>
    </source>
</evidence>
<keyword evidence="6" id="KW-0863">Zinc-finger</keyword>
<keyword evidence="4" id="KW-0344">Guanine-nucleotide releasing factor</keyword>
<keyword evidence="3" id="KW-0597">Phosphoprotein</keyword>
<feature type="region of interest" description="Disordered" evidence="9">
    <location>
        <begin position="563"/>
        <end position="810"/>
    </location>
</feature>
<feature type="compositionally biased region" description="Polar residues" evidence="9">
    <location>
        <begin position="595"/>
        <end position="604"/>
    </location>
</feature>
<feature type="compositionally biased region" description="Basic residues" evidence="9">
    <location>
        <begin position="2154"/>
        <end position="2164"/>
    </location>
</feature>
<dbReference type="GO" id="GO:0008270">
    <property type="term" value="F:zinc ion binding"/>
    <property type="evidence" value="ECO:0007669"/>
    <property type="project" value="UniProtKB-KW"/>
</dbReference>
<dbReference type="PANTHER" id="PTHR13944">
    <property type="entry name" value="AGAP007712-PA"/>
    <property type="match status" value="1"/>
</dbReference>
<reference evidence="13" key="3">
    <citation type="submission" date="2025-09" db="UniProtKB">
        <authorList>
            <consortium name="Ensembl"/>
        </authorList>
    </citation>
    <scope>IDENTIFICATION</scope>
</reference>
<evidence type="ECO:0000256" key="8">
    <source>
        <dbReference type="ARBA" id="ARBA00023054"/>
    </source>
</evidence>
<feature type="domain" description="PH" evidence="10">
    <location>
        <begin position="1566"/>
        <end position="1725"/>
    </location>
</feature>
<evidence type="ECO:0000256" key="2">
    <source>
        <dbReference type="ARBA" id="ARBA00022490"/>
    </source>
</evidence>
<feature type="region of interest" description="Disordered" evidence="9">
    <location>
        <begin position="1965"/>
        <end position="1998"/>
    </location>
</feature>
<dbReference type="CDD" id="cd00160">
    <property type="entry name" value="RhoGEF"/>
    <property type="match status" value="1"/>
</dbReference>
<dbReference type="Gene3D" id="1.20.900.10">
    <property type="entry name" value="Dbl homology (DH) domain"/>
    <property type="match status" value="1"/>
</dbReference>
<comment type="subcellular location">
    <subcellularLocation>
        <location evidence="1">Cytoplasm</location>
    </subcellularLocation>
</comment>
<reference evidence="13" key="1">
    <citation type="submission" date="2019-08" db="EMBL/GenBank/DDBJ databases">
        <title>Three high-quality genomes provides insights into domestication of ducks.</title>
        <authorList>
            <person name="Hou Z.C."/>
            <person name="Zhu F."/>
            <person name="Yin Z.T."/>
            <person name="Zhang F."/>
        </authorList>
    </citation>
    <scope>NUCLEOTIDE SEQUENCE [LARGE SCALE GENOMIC DNA]</scope>
</reference>
<dbReference type="PROSITE" id="PS50010">
    <property type="entry name" value="DH_2"/>
    <property type="match status" value="1"/>
</dbReference>
<dbReference type="Gene3D" id="2.30.29.30">
    <property type="entry name" value="Pleckstrin-homology domain (PH domain)/Phosphotyrosine-binding domain (PTB)"/>
    <property type="match status" value="2"/>
</dbReference>
<dbReference type="InterPro" id="IPR002219">
    <property type="entry name" value="PKC_DAG/PE"/>
</dbReference>
<dbReference type="GO" id="GO:0043123">
    <property type="term" value="P:positive regulation of canonical NF-kappaB signal transduction"/>
    <property type="evidence" value="ECO:0007669"/>
    <property type="project" value="TreeGrafter"/>
</dbReference>
<dbReference type="PROSITE" id="PS00479">
    <property type="entry name" value="ZF_DAG_PE_1"/>
    <property type="match status" value="1"/>
</dbReference>
<dbReference type="CDD" id="cd20878">
    <property type="entry name" value="C1_AKAP13"/>
    <property type="match status" value="1"/>
</dbReference>
<dbReference type="GO" id="GO:0016020">
    <property type="term" value="C:membrane"/>
    <property type="evidence" value="ECO:0007669"/>
    <property type="project" value="TreeGrafter"/>
</dbReference>
<keyword evidence="5" id="KW-0479">Metal-binding</keyword>
<keyword evidence="7" id="KW-0862">Zinc</keyword>
<evidence type="ECO:0000256" key="4">
    <source>
        <dbReference type="ARBA" id="ARBA00022658"/>
    </source>
</evidence>
<dbReference type="InterPro" id="IPR001849">
    <property type="entry name" value="PH_domain"/>
</dbReference>
<evidence type="ECO:0000313" key="14">
    <source>
        <dbReference type="Proteomes" id="UP000694400"/>
    </source>
</evidence>
<organism evidence="13 14">
    <name type="scientific">Anas platyrhynchos</name>
    <name type="common">Mallard</name>
    <name type="synonym">Anas boschas</name>
    <dbReference type="NCBI Taxonomy" id="8839"/>
    <lineage>
        <taxon>Eukaryota</taxon>
        <taxon>Metazoa</taxon>
        <taxon>Chordata</taxon>
        <taxon>Craniata</taxon>
        <taxon>Vertebrata</taxon>
        <taxon>Euteleostomi</taxon>
        <taxon>Archelosauria</taxon>
        <taxon>Archosauria</taxon>
        <taxon>Dinosauria</taxon>
        <taxon>Saurischia</taxon>
        <taxon>Theropoda</taxon>
        <taxon>Coelurosauria</taxon>
        <taxon>Aves</taxon>
        <taxon>Neognathae</taxon>
        <taxon>Galloanserae</taxon>
        <taxon>Anseriformes</taxon>
        <taxon>Anatidae</taxon>
        <taxon>Anatinae</taxon>
        <taxon>Anas</taxon>
    </lineage>
</organism>